<feature type="compositionally biased region" description="Pro residues" evidence="1">
    <location>
        <begin position="88"/>
        <end position="103"/>
    </location>
</feature>
<dbReference type="eggNOG" id="COG3415">
    <property type="taxonomic scope" value="Bacteria"/>
</dbReference>
<dbReference type="HOGENOM" id="CLU_2144157_0_0_0"/>
<dbReference type="AlphaFoldDB" id="L0DKX4"/>
<proteinExistence type="predicted"/>
<dbReference type="STRING" id="886293.Sinac_5919"/>
<accession>L0DKX4</accession>
<protein>
    <submittedName>
        <fullName evidence="2">Uncharacterized protein</fullName>
    </submittedName>
</protein>
<feature type="region of interest" description="Disordered" evidence="1">
    <location>
        <begin position="68"/>
        <end position="112"/>
    </location>
</feature>
<sequence>MILPSDAGWSAPRIATHLGVCGQTVRDLLRAFLARGFDVLYPFCSGPEPNTAQLDRVAEALRRLLAQERTLDQSAARPRSRRGGDRPGSPPSPPPPEADPGPLPAHRLDPEA</sequence>
<dbReference type="Pfam" id="PF13384">
    <property type="entry name" value="HTH_23"/>
    <property type="match status" value="1"/>
</dbReference>
<evidence type="ECO:0000256" key="1">
    <source>
        <dbReference type="SAM" id="MobiDB-lite"/>
    </source>
</evidence>
<keyword evidence="3" id="KW-1185">Reference proteome</keyword>
<dbReference type="RefSeq" id="WP_015249127.1">
    <property type="nucleotide sequence ID" value="NC_019892.1"/>
</dbReference>
<reference evidence="2 3" key="1">
    <citation type="submission" date="2012-02" db="EMBL/GenBank/DDBJ databases">
        <title>Complete sequence of chromosome of Singulisphaera acidiphila DSM 18658.</title>
        <authorList>
            <consortium name="US DOE Joint Genome Institute (JGI-PGF)"/>
            <person name="Lucas S."/>
            <person name="Copeland A."/>
            <person name="Lapidus A."/>
            <person name="Glavina del Rio T."/>
            <person name="Dalin E."/>
            <person name="Tice H."/>
            <person name="Bruce D."/>
            <person name="Goodwin L."/>
            <person name="Pitluck S."/>
            <person name="Peters L."/>
            <person name="Ovchinnikova G."/>
            <person name="Chertkov O."/>
            <person name="Kyrpides N."/>
            <person name="Mavromatis K."/>
            <person name="Ivanova N."/>
            <person name="Brettin T."/>
            <person name="Detter J.C."/>
            <person name="Han C."/>
            <person name="Larimer F."/>
            <person name="Land M."/>
            <person name="Hauser L."/>
            <person name="Markowitz V."/>
            <person name="Cheng J.-F."/>
            <person name="Hugenholtz P."/>
            <person name="Woyke T."/>
            <person name="Wu D."/>
            <person name="Tindall B."/>
            <person name="Pomrenke H."/>
            <person name="Brambilla E."/>
            <person name="Klenk H.-P."/>
            <person name="Eisen J.A."/>
        </authorList>
    </citation>
    <scope>NUCLEOTIDE SEQUENCE [LARGE SCALE GENOMIC DNA]</scope>
    <source>
        <strain evidence="3">ATCC BAA-1392 / DSM 18658 / VKM B-2454 / MOB10</strain>
    </source>
</reference>
<dbReference type="Proteomes" id="UP000010798">
    <property type="component" value="Chromosome"/>
</dbReference>
<dbReference type="OrthoDB" id="65256at2"/>
<dbReference type="EMBL" id="CP003364">
    <property type="protein sequence ID" value="AGA30034.1"/>
    <property type="molecule type" value="Genomic_DNA"/>
</dbReference>
<organism evidence="2 3">
    <name type="scientific">Singulisphaera acidiphila (strain ATCC BAA-1392 / DSM 18658 / VKM B-2454 / MOB10)</name>
    <dbReference type="NCBI Taxonomy" id="886293"/>
    <lineage>
        <taxon>Bacteria</taxon>
        <taxon>Pseudomonadati</taxon>
        <taxon>Planctomycetota</taxon>
        <taxon>Planctomycetia</taxon>
        <taxon>Isosphaerales</taxon>
        <taxon>Isosphaeraceae</taxon>
        <taxon>Singulisphaera</taxon>
    </lineage>
</organism>
<gene>
    <name evidence="2" type="ordered locus">Sinac_5919</name>
</gene>
<name>L0DKX4_SINAD</name>
<dbReference type="KEGG" id="saci:Sinac_5919"/>
<evidence type="ECO:0000313" key="3">
    <source>
        <dbReference type="Proteomes" id="UP000010798"/>
    </source>
</evidence>
<evidence type="ECO:0000313" key="2">
    <source>
        <dbReference type="EMBL" id="AGA30034.1"/>
    </source>
</evidence>